<reference evidence="2 3" key="1">
    <citation type="submission" date="2019-09" db="EMBL/GenBank/DDBJ databases">
        <authorList>
            <person name="Depoorter E."/>
        </authorList>
    </citation>
    <scope>NUCLEOTIDE SEQUENCE [LARGE SCALE GENOMIC DNA]</scope>
    <source>
        <strain evidence="2">R-71171</strain>
    </source>
</reference>
<proteinExistence type="predicted"/>
<feature type="compositionally biased region" description="Basic and acidic residues" evidence="1">
    <location>
        <begin position="75"/>
        <end position="93"/>
    </location>
</feature>
<evidence type="ECO:0000256" key="1">
    <source>
        <dbReference type="SAM" id="MobiDB-lite"/>
    </source>
</evidence>
<organism evidence="2 3">
    <name type="scientific">Burkholderia contaminans</name>
    <dbReference type="NCBI Taxonomy" id="488447"/>
    <lineage>
        <taxon>Bacteria</taxon>
        <taxon>Pseudomonadati</taxon>
        <taxon>Pseudomonadota</taxon>
        <taxon>Betaproteobacteria</taxon>
        <taxon>Burkholderiales</taxon>
        <taxon>Burkholderiaceae</taxon>
        <taxon>Burkholderia</taxon>
        <taxon>Burkholderia cepacia complex</taxon>
    </lineage>
</organism>
<evidence type="ECO:0000313" key="3">
    <source>
        <dbReference type="Proteomes" id="UP000494182"/>
    </source>
</evidence>
<feature type="region of interest" description="Disordered" evidence="1">
    <location>
        <begin position="1"/>
        <end position="99"/>
    </location>
</feature>
<name>A0A6P2WIK6_9BURK</name>
<accession>A0A6P2WIK6</accession>
<dbReference type="EMBL" id="CABVQT010000003">
    <property type="protein sequence ID" value="VWC95482.1"/>
    <property type="molecule type" value="Genomic_DNA"/>
</dbReference>
<evidence type="ECO:0000313" key="2">
    <source>
        <dbReference type="EMBL" id="VWC95482.1"/>
    </source>
</evidence>
<feature type="compositionally biased region" description="Low complexity" evidence="1">
    <location>
        <begin position="33"/>
        <end position="48"/>
    </location>
</feature>
<feature type="region of interest" description="Disordered" evidence="1">
    <location>
        <begin position="181"/>
        <end position="203"/>
    </location>
</feature>
<dbReference type="Proteomes" id="UP000494182">
    <property type="component" value="Unassembled WGS sequence"/>
</dbReference>
<sequence length="203" mass="22130">MLLRYRATSGHGPVRHGMRAADAGTRRRHQDSARAAGARATAAAYRAAAARRRSHPRSDSACTSGANRAHHGAQRHGDDRQRDQHLDQRESPFRRPRRARAAARMAVVVGSVIAGLRSCRWVGVRRPALQSQREGASPARRTLCRDVKRGVWHTRVEWYELFGAASSGGRARKRAARAVAQSATGDGKLKTIGKSHPAAGGKR</sequence>
<gene>
    <name evidence="2" type="ORF">BCO71171_01451</name>
</gene>
<dbReference type="AlphaFoldDB" id="A0A6P2WIK6"/>
<protein>
    <submittedName>
        <fullName evidence="2">Uncharacterized protein</fullName>
    </submittedName>
</protein>